<dbReference type="InterPro" id="IPR036047">
    <property type="entry name" value="F-box-like_dom_sf"/>
</dbReference>
<dbReference type="EMBL" id="JBBWUH010000010">
    <property type="protein sequence ID" value="KAK8155807.1"/>
    <property type="molecule type" value="Genomic_DNA"/>
</dbReference>
<dbReference type="Gene3D" id="3.80.10.10">
    <property type="entry name" value="Ribonuclease Inhibitor"/>
    <property type="match status" value="1"/>
</dbReference>
<comment type="caution">
    <text evidence="2">The sequence shown here is derived from an EMBL/GenBank/DDBJ whole genome shotgun (WGS) entry which is preliminary data.</text>
</comment>
<dbReference type="Pfam" id="PF12937">
    <property type="entry name" value="F-box-like"/>
    <property type="match status" value="1"/>
</dbReference>
<protein>
    <recommendedName>
        <fullName evidence="1">F-box domain-containing protein</fullName>
    </recommendedName>
</protein>
<dbReference type="PROSITE" id="PS50181">
    <property type="entry name" value="FBOX"/>
    <property type="match status" value="1"/>
</dbReference>
<evidence type="ECO:0000259" key="1">
    <source>
        <dbReference type="PROSITE" id="PS50181"/>
    </source>
</evidence>
<reference evidence="2 3" key="1">
    <citation type="journal article" date="2022" name="G3 (Bethesda)">
        <title>Enemy or ally: a genomic approach to elucidate the lifestyle of Phyllosticta citrichinaensis.</title>
        <authorList>
            <person name="Buijs V.A."/>
            <person name="Groenewald J.Z."/>
            <person name="Haridas S."/>
            <person name="LaButti K.M."/>
            <person name="Lipzen A."/>
            <person name="Martin F.M."/>
            <person name="Barry K."/>
            <person name="Grigoriev I.V."/>
            <person name="Crous P.W."/>
            <person name="Seidl M.F."/>
        </authorList>
    </citation>
    <scope>NUCLEOTIDE SEQUENCE [LARGE SCALE GENOMIC DNA]</scope>
    <source>
        <strain evidence="2 3">CBS 129764</strain>
    </source>
</reference>
<feature type="domain" description="F-box" evidence="1">
    <location>
        <begin position="5"/>
        <end position="50"/>
    </location>
</feature>
<evidence type="ECO:0000313" key="2">
    <source>
        <dbReference type="EMBL" id="KAK8155807.1"/>
    </source>
</evidence>
<evidence type="ECO:0000313" key="3">
    <source>
        <dbReference type="Proteomes" id="UP001456524"/>
    </source>
</evidence>
<name>A0ABR1XIG0_9PEZI</name>
<accession>A0ABR1XIG0</accession>
<dbReference type="Proteomes" id="UP001456524">
    <property type="component" value="Unassembled WGS sequence"/>
</dbReference>
<proteinExistence type="predicted"/>
<dbReference type="SUPFAM" id="SSF81383">
    <property type="entry name" value="F-box domain"/>
    <property type="match status" value="1"/>
</dbReference>
<dbReference type="InterPro" id="IPR032675">
    <property type="entry name" value="LRR_dom_sf"/>
</dbReference>
<dbReference type="InterPro" id="IPR001810">
    <property type="entry name" value="F-box_dom"/>
</dbReference>
<keyword evidence="3" id="KW-1185">Reference proteome</keyword>
<gene>
    <name evidence="2" type="ORF">IWX90DRAFT_48295</name>
</gene>
<organism evidence="2 3">
    <name type="scientific">Phyllosticta citrichinensis</name>
    <dbReference type="NCBI Taxonomy" id="1130410"/>
    <lineage>
        <taxon>Eukaryota</taxon>
        <taxon>Fungi</taxon>
        <taxon>Dikarya</taxon>
        <taxon>Ascomycota</taxon>
        <taxon>Pezizomycotina</taxon>
        <taxon>Dothideomycetes</taxon>
        <taxon>Dothideomycetes incertae sedis</taxon>
        <taxon>Botryosphaeriales</taxon>
        <taxon>Phyllostictaceae</taxon>
        <taxon>Phyllosticta</taxon>
    </lineage>
</organism>
<sequence>MDKDLIKFKALPDELVHGIFEYLNHSELARVALTCSWGYQRATPLLWKDLELKDKWTLHPKNSRPQISANRCRDEDCDEHDDTPIIKTLVVLASKPHIASLVQTVLHRCHLPTPSIYQELPKISFKSKVLSPDARTRKLLMLAIWNLTNVHTLRIVYGHYNLTHVLVWGFLHPDRPRNIPLRRLWLENCSLAMPRPTKIDGSHWPDLTGIESLRIRRLTIVNDKTRGVLHDGIAPSRGKKCTTMQDGVGGEYRTYTSPIGRDGEVSLDTLKKAVFYDNLIYKELPEAEKVLEKQEIFFYITEGVFPSHDPAPPVNFLRYLLWDTTQTLTSLNLDMLLTFSCHQERDESDTHDLLNHLSALRFPHLRAFQMRNAATPWSSLPKGTYLLDAREFASDYRTLSTSFLEFMEAHDKLQCLAWPMDRFFSQHSQHKAVVERRERVLDNLSRTLTELRIDISFSEDPMDEGMATFQSSVGAIARRRRFIAWFASRMKKVEIVKIEGAIPRAERREITRALHASPLKKIVMIATAYPLGNTWANSDNQTEADLWGLHFEDEKAISATHMEPPTFPGPDFEFNPSFDWPSSCSMAHTIATFHSQTITELKFCGYTGAPILYTPTPPAKMLLTPLRHFHALERLTMSFWLDTYFEGDNRDLEVISYWLNMRSPQSTALAVVPDANKPIDTYDFCSNIFDGSPRFLTDSEDENDYIPNKVPPRTRHPDHVLNAITVDPLTGPEPLVGIPITCIHRGFDARPVPLSKWPDRLHALYLPRHLAQQVARQIGPLLSDTAKRKPGGVLVRASFCLGAQAGLGAVWDVDVRIGAKVRSSMRIRREKRQWDRRELNGRPHPKGKEKRHVDQWFDVLLDWDGPREEAERGRWWGKMKERRWF</sequence>